<dbReference type="InterPro" id="IPR018062">
    <property type="entry name" value="HTH_AraC-typ_CS"/>
</dbReference>
<evidence type="ECO:0000259" key="4">
    <source>
        <dbReference type="PROSITE" id="PS01124"/>
    </source>
</evidence>
<dbReference type="Proteomes" id="UP000578449">
    <property type="component" value="Unassembled WGS sequence"/>
</dbReference>
<dbReference type="SMART" id="SM00342">
    <property type="entry name" value="HTH_ARAC"/>
    <property type="match status" value="1"/>
</dbReference>
<name>A0A840NWW0_9ACTN</name>
<keyword evidence="1" id="KW-0805">Transcription regulation</keyword>
<dbReference type="AlphaFoldDB" id="A0A840NWW0"/>
<comment type="caution">
    <text evidence="5">The sequence shown here is derived from an EMBL/GenBank/DDBJ whole genome shotgun (WGS) entry which is preliminary data.</text>
</comment>
<keyword evidence="2 5" id="KW-0238">DNA-binding</keyword>
<proteinExistence type="predicted"/>
<reference evidence="5 6" key="1">
    <citation type="submission" date="2020-08" db="EMBL/GenBank/DDBJ databases">
        <title>Genomic Encyclopedia of Type Strains, Phase IV (KMG-IV): sequencing the most valuable type-strain genomes for metagenomic binning, comparative biology and taxonomic classification.</title>
        <authorList>
            <person name="Goeker M."/>
        </authorList>
    </citation>
    <scope>NUCLEOTIDE SEQUENCE [LARGE SCALE GENOMIC DNA]</scope>
    <source>
        <strain evidence="5 6">DSM 45615</strain>
    </source>
</reference>
<organism evidence="5 6">
    <name type="scientific">Thermocatellispora tengchongensis</name>
    <dbReference type="NCBI Taxonomy" id="1073253"/>
    <lineage>
        <taxon>Bacteria</taxon>
        <taxon>Bacillati</taxon>
        <taxon>Actinomycetota</taxon>
        <taxon>Actinomycetes</taxon>
        <taxon>Streptosporangiales</taxon>
        <taxon>Streptosporangiaceae</taxon>
        <taxon>Thermocatellispora</taxon>
    </lineage>
</organism>
<evidence type="ECO:0000256" key="3">
    <source>
        <dbReference type="ARBA" id="ARBA00023163"/>
    </source>
</evidence>
<dbReference type="Pfam" id="PF12833">
    <property type="entry name" value="HTH_18"/>
    <property type="match status" value="1"/>
</dbReference>
<dbReference type="SUPFAM" id="SSF46689">
    <property type="entry name" value="Homeodomain-like"/>
    <property type="match status" value="2"/>
</dbReference>
<accession>A0A840NWW0</accession>
<keyword evidence="6" id="KW-1185">Reference proteome</keyword>
<dbReference type="EMBL" id="JACHGN010000006">
    <property type="protein sequence ID" value="MBB5133324.1"/>
    <property type="molecule type" value="Genomic_DNA"/>
</dbReference>
<protein>
    <submittedName>
        <fullName evidence="5">AraC-like DNA-binding protein</fullName>
    </submittedName>
</protein>
<keyword evidence="3" id="KW-0804">Transcription</keyword>
<gene>
    <name evidence="5" type="ORF">HNP84_003050</name>
</gene>
<dbReference type="GO" id="GO:0043565">
    <property type="term" value="F:sequence-specific DNA binding"/>
    <property type="evidence" value="ECO:0007669"/>
    <property type="project" value="InterPro"/>
</dbReference>
<dbReference type="InterPro" id="IPR018060">
    <property type="entry name" value="HTH_AraC"/>
</dbReference>
<dbReference type="Gene3D" id="1.10.10.60">
    <property type="entry name" value="Homeodomain-like"/>
    <property type="match status" value="1"/>
</dbReference>
<evidence type="ECO:0000256" key="1">
    <source>
        <dbReference type="ARBA" id="ARBA00023015"/>
    </source>
</evidence>
<dbReference type="GO" id="GO:0003700">
    <property type="term" value="F:DNA-binding transcription factor activity"/>
    <property type="evidence" value="ECO:0007669"/>
    <property type="project" value="InterPro"/>
</dbReference>
<dbReference type="InterPro" id="IPR009057">
    <property type="entry name" value="Homeodomain-like_sf"/>
</dbReference>
<dbReference type="RefSeq" id="WP_221336296.1">
    <property type="nucleotide sequence ID" value="NZ_BAABIX010000001.1"/>
</dbReference>
<dbReference type="InterPro" id="IPR020449">
    <property type="entry name" value="Tscrpt_reg_AraC-type_HTH"/>
</dbReference>
<sequence length="171" mass="18304">MRAAAVPIDGEAARLVRAIARPGQDEERALAARARIMAGLGAPESDGPAPRAAGTGFALTIARSLCRDPADPGRLEEWAERLHVSVKTLQRDFVREFGMPYSRWRSRLRLNASRVLLETRPVAEVARRVGYAAPSAFITAFTREYGCTPGRYAAAAGVRASDPGKGAASGE</sequence>
<dbReference type="PRINTS" id="PR00032">
    <property type="entry name" value="HTHARAC"/>
</dbReference>
<evidence type="ECO:0000256" key="2">
    <source>
        <dbReference type="ARBA" id="ARBA00023125"/>
    </source>
</evidence>
<feature type="domain" description="HTH araC/xylS-type" evidence="4">
    <location>
        <begin position="59"/>
        <end position="155"/>
    </location>
</feature>
<dbReference type="PROSITE" id="PS00041">
    <property type="entry name" value="HTH_ARAC_FAMILY_1"/>
    <property type="match status" value="1"/>
</dbReference>
<evidence type="ECO:0000313" key="5">
    <source>
        <dbReference type="EMBL" id="MBB5133324.1"/>
    </source>
</evidence>
<dbReference type="PANTHER" id="PTHR11019:SF199">
    <property type="entry name" value="HTH-TYPE TRANSCRIPTIONAL REGULATOR NIMR"/>
    <property type="match status" value="1"/>
</dbReference>
<dbReference type="PANTHER" id="PTHR11019">
    <property type="entry name" value="HTH-TYPE TRANSCRIPTIONAL REGULATOR NIMR"/>
    <property type="match status" value="1"/>
</dbReference>
<evidence type="ECO:0000313" key="6">
    <source>
        <dbReference type="Proteomes" id="UP000578449"/>
    </source>
</evidence>
<dbReference type="PROSITE" id="PS01124">
    <property type="entry name" value="HTH_ARAC_FAMILY_2"/>
    <property type="match status" value="1"/>
</dbReference>